<evidence type="ECO:0000256" key="1">
    <source>
        <dbReference type="ARBA" id="ARBA00022472"/>
    </source>
</evidence>
<comment type="subunit">
    <text evidence="7">Monomer. Binds directly to the core enzyme of the DNA-dependent RNA polymerase and to nascent RNA.</text>
</comment>
<dbReference type="Pfam" id="PF26594">
    <property type="entry name" value="KH_NusA_2nd"/>
    <property type="match status" value="1"/>
</dbReference>
<dbReference type="InterPro" id="IPR036555">
    <property type="entry name" value="NusA_N_sf"/>
</dbReference>
<dbReference type="PROSITE" id="PS50084">
    <property type="entry name" value="KH_TYPE_1"/>
    <property type="match status" value="1"/>
</dbReference>
<dbReference type="Gene3D" id="3.30.300.20">
    <property type="match status" value="2"/>
</dbReference>
<gene>
    <name evidence="7 9" type="primary">nusA</name>
    <name evidence="9" type="ORF">NCTC12112_02111</name>
</gene>
<dbReference type="SUPFAM" id="SSF50249">
    <property type="entry name" value="Nucleic acid-binding proteins"/>
    <property type="match status" value="1"/>
</dbReference>
<dbReference type="GeneID" id="78453399"/>
<dbReference type="CDD" id="cd02134">
    <property type="entry name" value="KH-II_NusA_rpt1"/>
    <property type="match status" value="1"/>
</dbReference>
<dbReference type="Pfam" id="PF00575">
    <property type="entry name" value="S1"/>
    <property type="match status" value="1"/>
</dbReference>
<dbReference type="PANTHER" id="PTHR22648">
    <property type="entry name" value="TRANSCRIPTION TERMINATION FACTOR NUSA"/>
    <property type="match status" value="1"/>
</dbReference>
<dbReference type="Pfam" id="PF08529">
    <property type="entry name" value="NusA_N"/>
    <property type="match status" value="1"/>
</dbReference>
<sequence>MKSKDAKVFLEALDELEREKGISKENLLLTVEQALLAAYKKNHGEEENVEVEINRETGDVKLYEVKTVVETEDLYDAAIEISLDDAQEIKKRVKVGDIVRIEINCEEFRRNAIQNGKQIVIQKVREAERQYIYDRFKGKENDIINGIIRRIDEKKNIFVEFDGIEAILPTTEQSPADTYRVGERLKVFLAEVEKTNKFPKIVISRKHEGLLKKLFELEIPEITSGLIEIKAVAREAGSRAKVAVYSADPNIDTVGACIGQKGLRIKNIVNELNGEKIDIVIWKESVEEFVSAVLSPAKVKSVEVIEDENTARVIVDNSQLSLAIGKNGQNARLAAKLTGMRVDIKTENSSKEDSLEGEQSE</sequence>
<dbReference type="RefSeq" id="WP_005981730.1">
    <property type="nucleotide sequence ID" value="NZ_BAABXY010000001.1"/>
</dbReference>
<organism evidence="9 10">
    <name type="scientific">Fusobacterium ulcerans</name>
    <dbReference type="NCBI Taxonomy" id="861"/>
    <lineage>
        <taxon>Bacteria</taxon>
        <taxon>Fusobacteriati</taxon>
        <taxon>Fusobacteriota</taxon>
        <taxon>Fusobacteriia</taxon>
        <taxon>Fusobacteriales</taxon>
        <taxon>Fusobacteriaceae</taxon>
        <taxon>Fusobacterium</taxon>
    </lineage>
</organism>
<dbReference type="Proteomes" id="UP000249008">
    <property type="component" value="Chromosome 1"/>
</dbReference>
<proteinExistence type="inferred from homology"/>
<dbReference type="NCBIfam" id="TIGR01953">
    <property type="entry name" value="NusA"/>
    <property type="match status" value="1"/>
</dbReference>
<dbReference type="FunFam" id="3.30.300.20:FF:000002">
    <property type="entry name" value="Transcription termination/antitermination protein NusA"/>
    <property type="match status" value="1"/>
</dbReference>
<comment type="subcellular location">
    <subcellularLocation>
        <location evidence="7">Cytoplasm</location>
    </subcellularLocation>
</comment>
<dbReference type="CDD" id="cd04455">
    <property type="entry name" value="S1_NusA"/>
    <property type="match status" value="1"/>
</dbReference>
<dbReference type="SMART" id="SM00316">
    <property type="entry name" value="S1"/>
    <property type="match status" value="1"/>
</dbReference>
<keyword evidence="2 7" id="KW-0963">Cytoplasm</keyword>
<evidence type="ECO:0000256" key="7">
    <source>
        <dbReference type="HAMAP-Rule" id="MF_00945"/>
    </source>
</evidence>
<dbReference type="InterPro" id="IPR030842">
    <property type="entry name" value="TF_NusA_bacterial"/>
</dbReference>
<dbReference type="HAMAP" id="MF_00945_B">
    <property type="entry name" value="NusA_B"/>
    <property type="match status" value="1"/>
</dbReference>
<dbReference type="FunFam" id="3.30.1480.10:FF:000002">
    <property type="entry name" value="Transcription termination/antitermination protein NusA"/>
    <property type="match status" value="1"/>
</dbReference>
<evidence type="ECO:0000256" key="4">
    <source>
        <dbReference type="ARBA" id="ARBA00022884"/>
    </source>
</evidence>
<dbReference type="EMBL" id="LS483487">
    <property type="protein sequence ID" value="SQJ06881.1"/>
    <property type="molecule type" value="Genomic_DNA"/>
</dbReference>
<evidence type="ECO:0000313" key="9">
    <source>
        <dbReference type="EMBL" id="SQJ06881.1"/>
    </source>
</evidence>
<dbReference type="SUPFAM" id="SSF69705">
    <property type="entry name" value="Transcription factor NusA, N-terminal domain"/>
    <property type="match status" value="1"/>
</dbReference>
<evidence type="ECO:0000259" key="8">
    <source>
        <dbReference type="PROSITE" id="PS50126"/>
    </source>
</evidence>
<dbReference type="AlphaFoldDB" id="A0AAX1TTK8"/>
<evidence type="ECO:0000313" key="10">
    <source>
        <dbReference type="Proteomes" id="UP000249008"/>
    </source>
</evidence>
<keyword evidence="3 7" id="KW-0889">Transcription antitermination</keyword>
<comment type="similarity">
    <text evidence="7">Belongs to the NusA family.</text>
</comment>
<dbReference type="InterPro" id="IPR015946">
    <property type="entry name" value="KH_dom-like_a/b"/>
</dbReference>
<evidence type="ECO:0000256" key="5">
    <source>
        <dbReference type="ARBA" id="ARBA00023015"/>
    </source>
</evidence>
<dbReference type="InterPro" id="IPR009019">
    <property type="entry name" value="KH_sf_prok-type"/>
</dbReference>
<dbReference type="InterPro" id="IPR058582">
    <property type="entry name" value="KH_NusA_2nd"/>
</dbReference>
<keyword evidence="5 7" id="KW-0805">Transcription regulation</keyword>
<dbReference type="InterPro" id="IPR013735">
    <property type="entry name" value="TF_NusA_N"/>
</dbReference>
<protein>
    <recommendedName>
        <fullName evidence="7">Transcription termination/antitermination protein NusA</fullName>
    </recommendedName>
</protein>
<dbReference type="InterPro" id="IPR025249">
    <property type="entry name" value="TF_NusA_KH_1st"/>
</dbReference>
<dbReference type="PROSITE" id="PS50126">
    <property type="entry name" value="S1"/>
    <property type="match status" value="1"/>
</dbReference>
<dbReference type="Gene3D" id="3.30.1480.10">
    <property type="entry name" value="NusA, N-terminal domain"/>
    <property type="match status" value="1"/>
</dbReference>
<dbReference type="InterPro" id="IPR010213">
    <property type="entry name" value="TF_NusA"/>
</dbReference>
<evidence type="ECO:0000256" key="3">
    <source>
        <dbReference type="ARBA" id="ARBA00022814"/>
    </source>
</evidence>
<evidence type="ECO:0000256" key="6">
    <source>
        <dbReference type="ARBA" id="ARBA00023163"/>
    </source>
</evidence>
<dbReference type="FunFam" id="3.30.300.20:FF:000005">
    <property type="entry name" value="Transcription termination/antitermination protein NusA"/>
    <property type="match status" value="1"/>
</dbReference>
<dbReference type="InterPro" id="IPR003029">
    <property type="entry name" value="S1_domain"/>
</dbReference>
<feature type="domain" description="S1 motif" evidence="8">
    <location>
        <begin position="141"/>
        <end position="206"/>
    </location>
</feature>
<comment type="function">
    <text evidence="7">Participates in both transcription termination and antitermination.</text>
</comment>
<keyword evidence="4 7" id="KW-0694">RNA-binding</keyword>
<dbReference type="GO" id="GO:0006353">
    <property type="term" value="P:DNA-templated transcription termination"/>
    <property type="evidence" value="ECO:0007669"/>
    <property type="project" value="UniProtKB-UniRule"/>
</dbReference>
<dbReference type="PANTHER" id="PTHR22648:SF0">
    <property type="entry name" value="TRANSCRIPTION TERMINATION_ANTITERMINATION PROTEIN NUSA"/>
    <property type="match status" value="1"/>
</dbReference>
<dbReference type="SUPFAM" id="SSF54814">
    <property type="entry name" value="Prokaryotic type KH domain (KH-domain type II)"/>
    <property type="match status" value="2"/>
</dbReference>
<dbReference type="GO" id="GO:0003700">
    <property type="term" value="F:DNA-binding transcription factor activity"/>
    <property type="evidence" value="ECO:0007669"/>
    <property type="project" value="InterPro"/>
</dbReference>
<dbReference type="InterPro" id="IPR012340">
    <property type="entry name" value="NA-bd_OB-fold"/>
</dbReference>
<keyword evidence="1 7" id="KW-0806">Transcription termination</keyword>
<dbReference type="GO" id="GO:0003723">
    <property type="term" value="F:RNA binding"/>
    <property type="evidence" value="ECO:0007669"/>
    <property type="project" value="UniProtKB-UniRule"/>
</dbReference>
<evidence type="ECO:0000256" key="2">
    <source>
        <dbReference type="ARBA" id="ARBA00022490"/>
    </source>
</evidence>
<dbReference type="KEGG" id="ful:C4N20_01170"/>
<dbReference type="GO" id="GO:0031564">
    <property type="term" value="P:transcription antitermination"/>
    <property type="evidence" value="ECO:0007669"/>
    <property type="project" value="UniProtKB-UniRule"/>
</dbReference>
<accession>A0AAX1TTK8</accession>
<dbReference type="Pfam" id="PF13184">
    <property type="entry name" value="KH_NusA_1st"/>
    <property type="match status" value="1"/>
</dbReference>
<reference evidence="9 10" key="1">
    <citation type="submission" date="2018-06" db="EMBL/GenBank/DDBJ databases">
        <authorList>
            <consortium name="Pathogen Informatics"/>
            <person name="Doyle S."/>
        </authorList>
    </citation>
    <scope>NUCLEOTIDE SEQUENCE [LARGE SCALE GENOMIC DNA]</scope>
    <source>
        <strain evidence="9 10">NCTC12112</strain>
    </source>
</reference>
<dbReference type="CDD" id="cd22529">
    <property type="entry name" value="KH-II_NusA_rpt2"/>
    <property type="match status" value="1"/>
</dbReference>
<dbReference type="GO" id="GO:0005829">
    <property type="term" value="C:cytosol"/>
    <property type="evidence" value="ECO:0007669"/>
    <property type="project" value="TreeGrafter"/>
</dbReference>
<name>A0AAX1TTK8_9FUSO</name>
<keyword evidence="6 7" id="KW-0804">Transcription</keyword>
<dbReference type="Gene3D" id="2.40.50.140">
    <property type="entry name" value="Nucleic acid-binding proteins"/>
    <property type="match status" value="1"/>
</dbReference>